<name>A0A453EZ02_AEGTS</name>
<reference evidence="3" key="2">
    <citation type="journal article" date="2017" name="Nat. Plants">
        <title>The Aegilops tauschii genome reveals multiple impacts of transposons.</title>
        <authorList>
            <person name="Zhao G."/>
            <person name="Zou C."/>
            <person name="Li K."/>
            <person name="Wang K."/>
            <person name="Li T."/>
            <person name="Gao L."/>
            <person name="Zhang X."/>
            <person name="Wang H."/>
            <person name="Yang Z."/>
            <person name="Liu X."/>
            <person name="Jiang W."/>
            <person name="Mao L."/>
            <person name="Kong X."/>
            <person name="Jiao Y."/>
            <person name="Jia J."/>
        </authorList>
    </citation>
    <scope>NUCLEOTIDE SEQUENCE [LARGE SCALE GENOMIC DNA]</scope>
    <source>
        <strain evidence="3">cv. AL8/78</strain>
    </source>
</reference>
<dbReference type="Gramene" id="AET3Gv20518500.4">
    <property type="protein sequence ID" value="AET3Gv20518500.4"/>
    <property type="gene ID" value="AET3Gv20518500"/>
</dbReference>
<reference evidence="2" key="4">
    <citation type="submission" date="2019-03" db="UniProtKB">
        <authorList>
            <consortium name="EnsemblPlants"/>
        </authorList>
    </citation>
    <scope>IDENTIFICATION</scope>
</reference>
<accession>A0A453EZ02</accession>
<reference evidence="2" key="3">
    <citation type="journal article" date="2017" name="Nature">
        <title>Genome sequence of the progenitor of the wheat D genome Aegilops tauschii.</title>
        <authorList>
            <person name="Luo M.C."/>
            <person name="Gu Y.Q."/>
            <person name="Puiu D."/>
            <person name="Wang H."/>
            <person name="Twardziok S.O."/>
            <person name="Deal K.R."/>
            <person name="Huo N."/>
            <person name="Zhu T."/>
            <person name="Wang L."/>
            <person name="Wang Y."/>
            <person name="McGuire P.E."/>
            <person name="Liu S."/>
            <person name="Long H."/>
            <person name="Ramasamy R.K."/>
            <person name="Rodriguez J.C."/>
            <person name="Van S.L."/>
            <person name="Yuan L."/>
            <person name="Wang Z."/>
            <person name="Xia Z."/>
            <person name="Xiao L."/>
            <person name="Anderson O.D."/>
            <person name="Ouyang S."/>
            <person name="Liang Y."/>
            <person name="Zimin A.V."/>
            <person name="Pertea G."/>
            <person name="Qi P."/>
            <person name="Bennetzen J.L."/>
            <person name="Dai X."/>
            <person name="Dawson M.W."/>
            <person name="Muller H.G."/>
            <person name="Kugler K."/>
            <person name="Rivarola-Duarte L."/>
            <person name="Spannagl M."/>
            <person name="Mayer K.F.X."/>
            <person name="Lu F.H."/>
            <person name="Bevan M.W."/>
            <person name="Leroy P."/>
            <person name="Li P."/>
            <person name="You F.M."/>
            <person name="Sun Q."/>
            <person name="Liu Z."/>
            <person name="Lyons E."/>
            <person name="Wicker T."/>
            <person name="Salzberg S.L."/>
            <person name="Devos K.M."/>
            <person name="Dvorak J."/>
        </authorList>
    </citation>
    <scope>NUCLEOTIDE SEQUENCE [LARGE SCALE GENOMIC DNA]</scope>
    <source>
        <strain evidence="2">cv. AL8/78</strain>
    </source>
</reference>
<dbReference type="Proteomes" id="UP000015105">
    <property type="component" value="Chromosome 3D"/>
</dbReference>
<sequence length="144" mass="15402">MWEESDATAVPSCGRAPASLLVRLQRPASTPFTTRNRYPDDAADLPPCDADADEVGDGGAHGALELEAEELRVALEHARHVAGLDVHPLEVLDDGREVDDDAGVEHLRVAAEQVRELVAADADLAEVVEDGTMFLRTLQPRASG</sequence>
<dbReference type="EnsemblPlants" id="AET3Gv20518500.4">
    <property type="protein sequence ID" value="AET3Gv20518500.4"/>
    <property type="gene ID" value="AET3Gv20518500"/>
</dbReference>
<evidence type="ECO:0000313" key="3">
    <source>
        <dbReference type="Proteomes" id="UP000015105"/>
    </source>
</evidence>
<feature type="region of interest" description="Disordered" evidence="1">
    <location>
        <begin position="24"/>
        <end position="62"/>
    </location>
</feature>
<dbReference type="AlphaFoldDB" id="A0A453EZ02"/>
<protein>
    <submittedName>
        <fullName evidence="2">Uncharacterized protein</fullName>
    </submittedName>
</protein>
<organism evidence="2 3">
    <name type="scientific">Aegilops tauschii subsp. strangulata</name>
    <name type="common">Goatgrass</name>
    <dbReference type="NCBI Taxonomy" id="200361"/>
    <lineage>
        <taxon>Eukaryota</taxon>
        <taxon>Viridiplantae</taxon>
        <taxon>Streptophyta</taxon>
        <taxon>Embryophyta</taxon>
        <taxon>Tracheophyta</taxon>
        <taxon>Spermatophyta</taxon>
        <taxon>Magnoliopsida</taxon>
        <taxon>Liliopsida</taxon>
        <taxon>Poales</taxon>
        <taxon>Poaceae</taxon>
        <taxon>BOP clade</taxon>
        <taxon>Pooideae</taxon>
        <taxon>Triticodae</taxon>
        <taxon>Triticeae</taxon>
        <taxon>Triticinae</taxon>
        <taxon>Aegilops</taxon>
    </lineage>
</organism>
<evidence type="ECO:0000313" key="2">
    <source>
        <dbReference type="EnsemblPlants" id="AET3Gv20518500.4"/>
    </source>
</evidence>
<evidence type="ECO:0000256" key="1">
    <source>
        <dbReference type="SAM" id="MobiDB-lite"/>
    </source>
</evidence>
<feature type="compositionally biased region" description="Polar residues" evidence="1">
    <location>
        <begin position="27"/>
        <end position="36"/>
    </location>
</feature>
<reference evidence="3" key="1">
    <citation type="journal article" date="2014" name="Science">
        <title>Ancient hybridizations among the ancestral genomes of bread wheat.</title>
        <authorList>
            <consortium name="International Wheat Genome Sequencing Consortium,"/>
            <person name="Marcussen T."/>
            <person name="Sandve S.R."/>
            <person name="Heier L."/>
            <person name="Spannagl M."/>
            <person name="Pfeifer M."/>
            <person name="Jakobsen K.S."/>
            <person name="Wulff B.B."/>
            <person name="Steuernagel B."/>
            <person name="Mayer K.F."/>
            <person name="Olsen O.A."/>
        </authorList>
    </citation>
    <scope>NUCLEOTIDE SEQUENCE [LARGE SCALE GENOMIC DNA]</scope>
    <source>
        <strain evidence="3">cv. AL8/78</strain>
    </source>
</reference>
<proteinExistence type="predicted"/>
<keyword evidence="3" id="KW-1185">Reference proteome</keyword>
<reference evidence="2" key="5">
    <citation type="journal article" date="2021" name="G3 (Bethesda)">
        <title>Aegilops tauschii genome assembly Aet v5.0 features greater sequence contiguity and improved annotation.</title>
        <authorList>
            <person name="Wang L."/>
            <person name="Zhu T."/>
            <person name="Rodriguez J.C."/>
            <person name="Deal K.R."/>
            <person name="Dubcovsky J."/>
            <person name="McGuire P.E."/>
            <person name="Lux T."/>
            <person name="Spannagl M."/>
            <person name="Mayer K.F.X."/>
            <person name="Baldrich P."/>
            <person name="Meyers B.C."/>
            <person name="Huo N."/>
            <person name="Gu Y.Q."/>
            <person name="Zhou H."/>
            <person name="Devos K.M."/>
            <person name="Bennetzen J.L."/>
            <person name="Unver T."/>
            <person name="Budak H."/>
            <person name="Gulick P.J."/>
            <person name="Galiba G."/>
            <person name="Kalapos B."/>
            <person name="Nelson D.R."/>
            <person name="Li P."/>
            <person name="You F.M."/>
            <person name="Luo M.C."/>
            <person name="Dvorak J."/>
        </authorList>
    </citation>
    <scope>NUCLEOTIDE SEQUENCE [LARGE SCALE GENOMIC DNA]</scope>
    <source>
        <strain evidence="2">cv. AL8/78</strain>
    </source>
</reference>